<keyword evidence="2" id="KW-1185">Reference proteome</keyword>
<reference evidence="1 2" key="1">
    <citation type="journal article" date="2019" name="Sci. Rep.">
        <title>Nanopore sequencing improves the draft genome of the human pathogenic amoeba Naegleria fowleri.</title>
        <authorList>
            <person name="Liechti N."/>
            <person name="Schurch N."/>
            <person name="Bruggmann R."/>
            <person name="Wittwer M."/>
        </authorList>
    </citation>
    <scope>NUCLEOTIDE SEQUENCE [LARGE SCALE GENOMIC DNA]</scope>
    <source>
        <strain evidence="1 2">ATCC 30894</strain>
    </source>
</reference>
<dbReference type="AlphaFoldDB" id="A0A6A5BYN3"/>
<proteinExistence type="predicted"/>
<gene>
    <name evidence="1" type="ORF">FDP41_013710</name>
</gene>
<dbReference type="SUPFAM" id="SSF81585">
    <property type="entry name" value="PsbU/PolX domain-like"/>
    <property type="match status" value="1"/>
</dbReference>
<dbReference type="VEuPathDB" id="AmoebaDB:NfTy_026960"/>
<name>A0A6A5BYN3_NAEFO</name>
<dbReference type="VEuPathDB" id="AmoebaDB:FDP41_013710"/>
<dbReference type="VEuPathDB" id="AmoebaDB:NF0043970"/>
<organism evidence="1 2">
    <name type="scientific">Naegleria fowleri</name>
    <name type="common">Brain eating amoeba</name>
    <dbReference type="NCBI Taxonomy" id="5763"/>
    <lineage>
        <taxon>Eukaryota</taxon>
        <taxon>Discoba</taxon>
        <taxon>Heterolobosea</taxon>
        <taxon>Tetramitia</taxon>
        <taxon>Eutetramitia</taxon>
        <taxon>Vahlkampfiidae</taxon>
        <taxon>Naegleria</taxon>
    </lineage>
</organism>
<comment type="caution">
    <text evidence="1">The sequence shown here is derived from an EMBL/GenBank/DDBJ whole genome shotgun (WGS) entry which is preliminary data.</text>
</comment>
<dbReference type="EMBL" id="VFQX01000019">
    <property type="protein sequence ID" value="KAF0980496.1"/>
    <property type="molecule type" value="Genomic_DNA"/>
</dbReference>
<dbReference type="OrthoDB" id="2315391at2759"/>
<protein>
    <submittedName>
        <fullName evidence="1">Uncharacterized protein</fullName>
    </submittedName>
</protein>
<evidence type="ECO:0000313" key="2">
    <source>
        <dbReference type="Proteomes" id="UP000444721"/>
    </source>
</evidence>
<dbReference type="Proteomes" id="UP000444721">
    <property type="component" value="Unassembled WGS sequence"/>
</dbReference>
<dbReference type="GeneID" id="68120925"/>
<dbReference type="Gene3D" id="1.10.150.320">
    <property type="entry name" value="Photosystem II 12 kDa extrinsic protein"/>
    <property type="match status" value="1"/>
</dbReference>
<evidence type="ECO:0000313" key="1">
    <source>
        <dbReference type="EMBL" id="KAF0980496.1"/>
    </source>
</evidence>
<dbReference type="RefSeq" id="XP_044565209.1">
    <property type="nucleotide sequence ID" value="XM_044704371.1"/>
</dbReference>
<sequence>MSERTAKLSLEQISNCKQCSAKHQIQGTMNEKIEMTDHNILDITKVTDCVIIKNAASAEAGDILIIGLKLKDSTDDYLVFHIQCKWADSAKSSETFTQILHEIEKNQKLNFVTKSKKTKNITVIVSGKPISELPNHIPDNVVLICKNNFAKYFGIFADSMKFFCSKQILHVNEVNESELQSFPGIGEEMANHVIKSRPGFKNMEDMRKMIRAKVPNWGTATRLINTFNEIEIVF</sequence>
<accession>A0A6A5BYN3</accession>